<proteinExistence type="predicted"/>
<keyword evidence="7" id="KW-1185">Reference proteome</keyword>
<dbReference type="Gene3D" id="3.40.630.10">
    <property type="entry name" value="Zn peptidases"/>
    <property type="match status" value="1"/>
</dbReference>
<dbReference type="Pfam" id="PF24827">
    <property type="entry name" value="AstE_AspA_cat"/>
    <property type="match status" value="1"/>
</dbReference>
<keyword evidence="4" id="KW-0862">Zinc</keyword>
<evidence type="ECO:0000256" key="2">
    <source>
        <dbReference type="ARBA" id="ARBA00022723"/>
    </source>
</evidence>
<keyword evidence="2" id="KW-0479">Metal-binding</keyword>
<evidence type="ECO:0000259" key="5">
    <source>
        <dbReference type="Pfam" id="PF24827"/>
    </source>
</evidence>
<dbReference type="SUPFAM" id="SSF53187">
    <property type="entry name" value="Zn-dependent exopeptidases"/>
    <property type="match status" value="1"/>
</dbReference>
<evidence type="ECO:0000256" key="1">
    <source>
        <dbReference type="ARBA" id="ARBA00001947"/>
    </source>
</evidence>
<evidence type="ECO:0000256" key="4">
    <source>
        <dbReference type="ARBA" id="ARBA00022833"/>
    </source>
</evidence>
<protein>
    <submittedName>
        <fullName evidence="6">Succinylglutamate desuccinylase / Aspartoacylase family protein</fullName>
    </submittedName>
</protein>
<evidence type="ECO:0000313" key="6">
    <source>
        <dbReference type="EMBL" id="SDE40375.1"/>
    </source>
</evidence>
<dbReference type="EMBL" id="FNAK01000006">
    <property type="protein sequence ID" value="SDE40375.1"/>
    <property type="molecule type" value="Genomic_DNA"/>
</dbReference>
<sequence length="336" mass="36325">MLQCFDEVPDTFLSCGAHQLADILGGPSLFYLEGLRKPPLFVTVLQHGNEPTGFEAVQAILRKYQGSQLPRAMWLFVGNVAAAKTGRRVLEGQLDYNRSWPGTDMAPGPETALMADVVAKVTAEPLFASIDLHNNTGCNPHYGCVNFLDTAFLQLASLFARTVVYFTRPLGVQSAAMAMHAPAVTLECGQAGESAALAHATEYLDACLHMHHIPDHPVAPRDIHLLRTKATVKVKPGLDFTFSGQGSDVCFRPDLDHFNFGALKAGAAIARTSESLPMPLIALDDQGRDITEDLFAQSGGTLAVRKALIPSMATTNVDVVRQDCLFYVMEEVSLAV</sequence>
<feature type="domain" description="Succinylglutamate desuccinylase/Aspartoacylase catalytic" evidence="5">
    <location>
        <begin position="46"/>
        <end position="194"/>
    </location>
</feature>
<dbReference type="GO" id="GO:0016788">
    <property type="term" value="F:hydrolase activity, acting on ester bonds"/>
    <property type="evidence" value="ECO:0007669"/>
    <property type="project" value="InterPro"/>
</dbReference>
<dbReference type="OrthoDB" id="9782876at2"/>
<evidence type="ECO:0000313" key="7">
    <source>
        <dbReference type="Proteomes" id="UP000183685"/>
    </source>
</evidence>
<keyword evidence="3" id="KW-0378">Hydrolase</keyword>
<dbReference type="Proteomes" id="UP000183685">
    <property type="component" value="Unassembled WGS sequence"/>
</dbReference>
<accession>A0A1G7CPI2</accession>
<dbReference type="AlphaFoldDB" id="A0A1G7CPI2"/>
<evidence type="ECO:0000256" key="3">
    <source>
        <dbReference type="ARBA" id="ARBA00022801"/>
    </source>
</evidence>
<gene>
    <name evidence="6" type="ORF">SAMN04488071_2859</name>
</gene>
<dbReference type="STRING" id="637679.GCA_001550055_03062"/>
<reference evidence="6 7" key="1">
    <citation type="submission" date="2016-10" db="EMBL/GenBank/DDBJ databases">
        <authorList>
            <person name="de Groot N.N."/>
        </authorList>
    </citation>
    <scope>NUCLEOTIDE SEQUENCE [LARGE SCALE GENOMIC DNA]</scope>
    <source>
        <strain evidence="6 7">CGMCC 1.9109</strain>
    </source>
</reference>
<organism evidence="6 7">
    <name type="scientific">Kordiimonas lacus</name>
    <dbReference type="NCBI Taxonomy" id="637679"/>
    <lineage>
        <taxon>Bacteria</taxon>
        <taxon>Pseudomonadati</taxon>
        <taxon>Pseudomonadota</taxon>
        <taxon>Alphaproteobacteria</taxon>
        <taxon>Kordiimonadales</taxon>
        <taxon>Kordiimonadaceae</taxon>
        <taxon>Kordiimonas</taxon>
    </lineage>
</organism>
<dbReference type="CDD" id="cd06256">
    <property type="entry name" value="M14_ASTE_ASPA-like"/>
    <property type="match status" value="1"/>
</dbReference>
<comment type="cofactor">
    <cofactor evidence="1">
        <name>Zn(2+)</name>
        <dbReference type="ChEBI" id="CHEBI:29105"/>
    </cofactor>
</comment>
<name>A0A1G7CPI2_9PROT</name>
<dbReference type="GO" id="GO:0046872">
    <property type="term" value="F:metal ion binding"/>
    <property type="evidence" value="ECO:0007669"/>
    <property type="project" value="UniProtKB-KW"/>
</dbReference>
<dbReference type="InterPro" id="IPR055438">
    <property type="entry name" value="AstE_AspA_cat"/>
</dbReference>